<dbReference type="SUPFAM" id="SSF50475">
    <property type="entry name" value="FMN-binding split barrel"/>
    <property type="match status" value="1"/>
</dbReference>
<dbReference type="OrthoDB" id="4669at2157"/>
<dbReference type="InterPro" id="IPR011576">
    <property type="entry name" value="Pyridox_Oxase_N"/>
</dbReference>
<dbReference type="AlphaFoldDB" id="K0B9N0"/>
<dbReference type="eggNOG" id="arCOG00516">
    <property type="taxonomic scope" value="Archaea"/>
</dbReference>
<dbReference type="HOGENOM" id="CLU_1922684_0_0_2"/>
<dbReference type="PATRIC" id="fig|1229909.8.peg.1171"/>
<keyword evidence="3" id="KW-1185">Reference proteome</keyword>
<dbReference type="InterPro" id="IPR012349">
    <property type="entry name" value="Split_barrel_FMN-bd"/>
</dbReference>
<feature type="domain" description="Pyridoxamine 5'-phosphate oxidase N-terminal" evidence="1">
    <location>
        <begin position="10"/>
        <end position="103"/>
    </location>
</feature>
<evidence type="ECO:0000259" key="1">
    <source>
        <dbReference type="Pfam" id="PF01243"/>
    </source>
</evidence>
<evidence type="ECO:0000313" key="2">
    <source>
        <dbReference type="EMBL" id="AFS82873.1"/>
    </source>
</evidence>
<sequence>MIEFKQSEIDFLNSLEEARIATSHNDIPHVKPVSFVKINNSIIIATDYDTRTYTNIKFNRNVGIVIDIYKSGNHKAVCIQGKAEIIENGEEFKKIYEIFFKKFQWVRDDPWNENEAPFLKIVPTTKISWGLD</sequence>
<dbReference type="Pfam" id="PF01243">
    <property type="entry name" value="PNPOx_N"/>
    <property type="match status" value="1"/>
</dbReference>
<protein>
    <submittedName>
        <fullName evidence="2">Pyridoxamine 5'-phosphate oxidase-like FMN-binding protein</fullName>
    </submittedName>
</protein>
<reference evidence="2 3" key="1">
    <citation type="journal article" date="2012" name="J. Bacteriol.">
        <title>Draft Genome Sequence of an Ammonia-Oxidizing Archaeon, "Candidatus Nitrosopumilus sediminis" AR2, from Svalbard in the Arctic Circle.</title>
        <authorList>
            <person name="Park S.J."/>
            <person name="Kim J.G."/>
            <person name="Jung M.Y."/>
            <person name="Kim S.J."/>
            <person name="Cha I.T."/>
            <person name="Ghai R."/>
            <person name="Martin-Cuadrado A.B."/>
            <person name="Rodriguez-Valera F."/>
            <person name="Rhee S.K."/>
        </authorList>
    </citation>
    <scope>NUCLEOTIDE SEQUENCE [LARGE SCALE GENOMIC DNA]</scope>
    <source>
        <strain evidence="2 3">AR2</strain>
    </source>
</reference>
<organism evidence="2 3">
    <name type="scientific">Candidatus Nitrosopumilus sediminis</name>
    <dbReference type="NCBI Taxonomy" id="1229909"/>
    <lineage>
        <taxon>Archaea</taxon>
        <taxon>Nitrososphaerota</taxon>
        <taxon>Nitrososphaeria</taxon>
        <taxon>Nitrosopumilales</taxon>
        <taxon>Nitrosopumilaceae</taxon>
        <taxon>Nitrosopumilus</taxon>
    </lineage>
</organism>
<dbReference type="GeneID" id="13696864"/>
<dbReference type="KEGG" id="nir:NSED_05345"/>
<proteinExistence type="predicted"/>
<name>K0B9N0_9ARCH</name>
<evidence type="ECO:0000313" key="3">
    <source>
        <dbReference type="Proteomes" id="UP000006100"/>
    </source>
</evidence>
<dbReference type="EMBL" id="CP003843">
    <property type="protein sequence ID" value="AFS82873.1"/>
    <property type="molecule type" value="Genomic_DNA"/>
</dbReference>
<dbReference type="Gene3D" id="2.30.110.10">
    <property type="entry name" value="Electron Transport, Fmn-binding Protein, Chain A"/>
    <property type="match status" value="1"/>
</dbReference>
<gene>
    <name evidence="2" type="ORF">NSED_05345</name>
</gene>
<dbReference type="RefSeq" id="WP_014965244.1">
    <property type="nucleotide sequence ID" value="NC_018656.1"/>
</dbReference>
<accession>K0B9N0</accession>
<dbReference type="Proteomes" id="UP000006100">
    <property type="component" value="Chromosome"/>
</dbReference>